<keyword evidence="3" id="KW-0119">Carbohydrate metabolism</keyword>
<dbReference type="RefSeq" id="WP_167170495.1">
    <property type="nucleotide sequence ID" value="NZ_BAAAOO010000004.1"/>
</dbReference>
<name>A0ABX0SIU7_9ACTN</name>
<keyword evidence="5" id="KW-0812">Transmembrane</keyword>
<sequence>MAKQGGTRLGVGARTRALLAERRSVRLAGGWLRRSWATVLVVVISMAVAFFAFVNPGEAATDLHLDEGSVYVQNQGRAMVGGLNYQIDQIAAATSVGDTATTLLQEDGTVLVNNAGSSTLQIYDPATNTLSSPVTPPVDAQLSLNNGVLAVTNPENGKVWFGPVDEIARSDFKGNADLDLGDWGQAVVTTDGEVIGLNVQDSTIVRPDGSVVEIPFQVDSSSPTAQLSAIGDKAVVLDRTSQQIWVEGDRQAVTISSGSTAQLAPPMPNTLASGRGGSAIYATQAGLNTIADGAPASLSGSMDASPTEPVVVNGCAYGAFETRVVKVCTGGEPEIQDIPQLPADADLQFQVNRGIVVLQDVSSGIVWLVDKDMLVVDNWEEVAPSTQTRQSDPNPPDDRTTLPDRTQANRAPVALDDPDLGARAGRSTRLSILDNDSDEDGDIITVSEVSSVEGATLELTGNGSGLQITLPADATGTHQFTYTISDGRGGTASATATVKVLPADQSGGNTAPENIRPGETLIVGSGTTASKRVLLTWRDPDGDDLVLVNALPETNDSEDEVTFTPDGTVTFRDVGKTTGTKKVRVFVSDGTTQVEGILLVDVRERGQAPPVANGDFVTTMVDREVVVSPLDNDEGNNLMLTEIDQSTQDFTVTPNYPEGTFTFRSSSPGTYYLTYKVNNGSVSSGLIRVDVLPTTDENHAPVALRDVALVPFGGSVVIDPLLNDTDADNDVLVVQSITQNPAVKVVMQERHLLTISMVTHTDTPIALTYWVSDGRNSTPGTIVVFPSPEAGSHLPRAENDTVKVRAGATVSVPVLDNDVSPVGLDLTVSGLPDNPLGDLAWVDGDYVRIQVPAATAATTMSLTYEITDSAGMADAATISVTVISADAQNEAPVPELVTARVLSNSVTTITIPLTGIDPNGDATRLLGLGSGPSLGRIVEVGDGWLRYEAYQDSRGTDTFRYQVVDSLGAVGTGEIRIGVAPPSDDNTAPTGVPDEVTVRPGPSLTLPVMANDYDIDGDQFGFLDTDSLDADFEATVTDDQYVSVVAPSEPGDYVGQYYLMDSRGSTGSGLIYLHVDEDAPLLAPEANDDQVVVNDIIDQEWVDVDVLANDFDVDGPRSELVVSLPGTGSEGSQVEATVVDGKVSVHVSDQMQQVRYTITDADGNSAEAVIVVPGRNDSVPVLALPDAENSVEAGKVLTINFDTMLLGTQGRSVRLTSADTVKATKGTVNIRPEGIDFQADVRYAGPASVVFEVIDDTDPTDKTARRAYISVSITVTPADSGDGSQRDQDSVSNRAPEGPSQITLEVGAGESDQQFPLRGRFSDPEGDNFSFQSWEQVSGDGGVSWSSSVGGDTIVARGGMTNKGSQVTLRGHVVDAYGAGREVTVIINVIGSTRPLPVAQTDTVDDADAGRPRSVPVLANDRSYLEGDQSLKVLSARVVSGTGSASVSGDNVVVTPGDDFVGTMTVSYTIVDATGDTARQVDGVIQLNVRARPSKPGVPTIEEEGNKQVTLKWTSNSSNGLPVIERVVTATGANGSQVVFDECEANVCTVTGLTNDLAYTFHVQEGNELGLSDASGESAAGTPDVKPPKVSTPTLEFPGANRPGELRLTWSAPQFEGSAVSEYTITSSDGSVPTVTVPAGTTSYTFTGLTNYASYQFTVSATNKKGTSDPSNPSNVEHPSAAPPSPAAPTVYDTNDWSGQSLDVQWTVPPQQGDQFTVYLVAQGGGREIVQQVDAGSGGGTTRITGLSRRTEYRVFVRITTRGGTTDGPSSSSVTTTAAPENPATGTISASAPDTITFTLGGNSGQDWDYALVELVGTGQQPVSLQPGESHRFTVSDYYTDFHVRTTAVASANSGPKTGATWDSESARAYGTPTIGVTHVGYTTDNKAVFRVGSVQANGTNWQITTPAGGWEGQEFEVETGGKQVSTTVEVCDTGHSGNCSTATATAKPALAASGGKSGALTITINDTSAPTWACSVGGWSGNVASGSEQKITVTPTPEAGKQTLTCNVPWTDREHSVDVTFS</sequence>
<feature type="region of interest" description="Disordered" evidence="4">
    <location>
        <begin position="1572"/>
        <end position="1592"/>
    </location>
</feature>
<evidence type="ECO:0000256" key="3">
    <source>
        <dbReference type="ARBA" id="ARBA00023326"/>
    </source>
</evidence>
<feature type="region of interest" description="Disordered" evidence="4">
    <location>
        <begin position="1761"/>
        <end position="1790"/>
    </location>
</feature>
<dbReference type="PROSITE" id="PS50853">
    <property type="entry name" value="FN3"/>
    <property type="match status" value="3"/>
</dbReference>
<proteinExistence type="predicted"/>
<keyword evidence="5" id="KW-0472">Membrane</keyword>
<evidence type="ECO:0000256" key="5">
    <source>
        <dbReference type="SAM" id="Phobius"/>
    </source>
</evidence>
<evidence type="ECO:0000256" key="4">
    <source>
        <dbReference type="SAM" id="MobiDB-lite"/>
    </source>
</evidence>
<dbReference type="Pfam" id="PF17963">
    <property type="entry name" value="Big_9"/>
    <property type="match status" value="5"/>
</dbReference>
<feature type="region of interest" description="Disordered" evidence="4">
    <location>
        <begin position="1276"/>
        <end position="1309"/>
    </location>
</feature>
<feature type="transmembrane region" description="Helical" evidence="5">
    <location>
        <begin position="36"/>
        <end position="54"/>
    </location>
</feature>
<evidence type="ECO:0000313" key="7">
    <source>
        <dbReference type="EMBL" id="NIH58323.1"/>
    </source>
</evidence>
<dbReference type="InterPro" id="IPR013783">
    <property type="entry name" value="Ig-like_fold"/>
</dbReference>
<organism evidence="7 8">
    <name type="scientific">Brooklawnia cerclae</name>
    <dbReference type="NCBI Taxonomy" id="349934"/>
    <lineage>
        <taxon>Bacteria</taxon>
        <taxon>Bacillati</taxon>
        <taxon>Actinomycetota</taxon>
        <taxon>Actinomycetes</taxon>
        <taxon>Propionibacteriales</taxon>
        <taxon>Propionibacteriaceae</taxon>
        <taxon>Brooklawnia</taxon>
    </lineage>
</organism>
<dbReference type="PANTHER" id="PTHR46708">
    <property type="entry name" value="TENASCIN"/>
    <property type="match status" value="1"/>
</dbReference>
<feature type="domain" description="Fibronectin type-III" evidence="6">
    <location>
        <begin position="1495"/>
        <end position="1585"/>
    </location>
</feature>
<evidence type="ECO:0000256" key="2">
    <source>
        <dbReference type="ARBA" id="ARBA00023295"/>
    </source>
</evidence>
<keyword evidence="8" id="KW-1185">Reference proteome</keyword>
<dbReference type="InterPro" id="IPR050991">
    <property type="entry name" value="ECM_Regulatory_Proteins"/>
</dbReference>
<dbReference type="PANTHER" id="PTHR46708:SF2">
    <property type="entry name" value="FIBRONECTIN TYPE-III DOMAIN-CONTAINING PROTEIN"/>
    <property type="match status" value="1"/>
</dbReference>
<feature type="domain" description="Fibronectin type-III" evidence="6">
    <location>
        <begin position="1589"/>
        <end position="1681"/>
    </location>
</feature>
<dbReference type="SMART" id="SM00060">
    <property type="entry name" value="FN3"/>
    <property type="match status" value="3"/>
</dbReference>
<evidence type="ECO:0000313" key="8">
    <source>
        <dbReference type="Proteomes" id="UP000749311"/>
    </source>
</evidence>
<reference evidence="7 8" key="1">
    <citation type="submission" date="2020-02" db="EMBL/GenBank/DDBJ databases">
        <title>Sequencing the genomes of 1000 actinobacteria strains.</title>
        <authorList>
            <person name="Klenk H.-P."/>
        </authorList>
    </citation>
    <scope>NUCLEOTIDE SEQUENCE [LARGE SCALE GENOMIC DNA]</scope>
    <source>
        <strain evidence="7 8">DSM 19609</strain>
    </source>
</reference>
<accession>A0ABX0SIU7</accession>
<evidence type="ECO:0000259" key="6">
    <source>
        <dbReference type="PROSITE" id="PS50853"/>
    </source>
</evidence>
<keyword evidence="5" id="KW-1133">Transmembrane helix</keyword>
<keyword evidence="2" id="KW-0326">Glycosidase</keyword>
<dbReference type="EMBL" id="JAAMOZ010000003">
    <property type="protein sequence ID" value="NIH58323.1"/>
    <property type="molecule type" value="Genomic_DNA"/>
</dbReference>
<dbReference type="InterPro" id="IPR003961">
    <property type="entry name" value="FN3_dom"/>
</dbReference>
<dbReference type="SUPFAM" id="SSF49265">
    <property type="entry name" value="Fibronectin type III"/>
    <property type="match status" value="2"/>
</dbReference>
<dbReference type="Proteomes" id="UP000749311">
    <property type="component" value="Unassembled WGS sequence"/>
</dbReference>
<dbReference type="InterPro" id="IPR041690">
    <property type="entry name" value="Cadherin_5"/>
</dbReference>
<keyword evidence="3" id="KW-0624">Polysaccharide degradation</keyword>
<keyword evidence="2" id="KW-0378">Hydrolase</keyword>
<feature type="region of interest" description="Disordered" evidence="4">
    <location>
        <begin position="1663"/>
        <end position="1696"/>
    </location>
</feature>
<feature type="region of interest" description="Disordered" evidence="4">
    <location>
        <begin position="383"/>
        <end position="422"/>
    </location>
</feature>
<protein>
    <recommendedName>
        <fullName evidence="6">Fibronectin type-III domain-containing protein</fullName>
    </recommendedName>
</protein>
<dbReference type="InterPro" id="IPR036116">
    <property type="entry name" value="FN3_sf"/>
</dbReference>
<dbReference type="Pfam" id="PF00041">
    <property type="entry name" value="fn3"/>
    <property type="match status" value="1"/>
</dbReference>
<dbReference type="NCBIfam" id="NF012211">
    <property type="entry name" value="tand_rpt_95"/>
    <property type="match status" value="1"/>
</dbReference>
<dbReference type="Gene3D" id="2.60.40.10">
    <property type="entry name" value="Immunoglobulins"/>
    <property type="match status" value="3"/>
</dbReference>
<feature type="domain" description="Fibronectin type-III" evidence="6">
    <location>
        <begin position="1685"/>
        <end position="1781"/>
    </location>
</feature>
<evidence type="ECO:0000256" key="1">
    <source>
        <dbReference type="ARBA" id="ARBA00022737"/>
    </source>
</evidence>
<dbReference type="Pfam" id="PF17892">
    <property type="entry name" value="Cadherin_5"/>
    <property type="match status" value="1"/>
</dbReference>
<comment type="caution">
    <text evidence="7">The sequence shown here is derived from an EMBL/GenBank/DDBJ whole genome shotgun (WGS) entry which is preliminary data.</text>
</comment>
<dbReference type="Gene3D" id="2.60.40.2810">
    <property type="match status" value="2"/>
</dbReference>
<feature type="compositionally biased region" description="Polar residues" evidence="4">
    <location>
        <begin position="1663"/>
        <end position="1677"/>
    </location>
</feature>
<gene>
    <name evidence="7" type="ORF">FB473_003018</name>
</gene>
<keyword evidence="1" id="KW-0677">Repeat</keyword>
<dbReference type="CDD" id="cd00063">
    <property type="entry name" value="FN3"/>
    <property type="match status" value="3"/>
</dbReference>